<keyword evidence="1" id="KW-0479">Metal-binding</keyword>
<dbReference type="SUPFAM" id="SSF57850">
    <property type="entry name" value="RING/U-box"/>
    <property type="match status" value="1"/>
</dbReference>
<evidence type="ECO:0000256" key="3">
    <source>
        <dbReference type="ARBA" id="ARBA00022833"/>
    </source>
</evidence>
<evidence type="ECO:0000256" key="2">
    <source>
        <dbReference type="ARBA" id="ARBA00022771"/>
    </source>
</evidence>
<keyword evidence="5" id="KW-0472">Membrane</keyword>
<keyword evidence="5" id="KW-1133">Transmembrane helix</keyword>
<keyword evidence="3" id="KW-0862">Zinc</keyword>
<name>A0A9N8ET24_9STRA</name>
<dbReference type="AlphaFoldDB" id="A0A9N8ET24"/>
<dbReference type="PANTHER" id="PTHR45798:SF88">
    <property type="entry name" value="RING-H2 FINGER PROTEIN ATL61-RELATED"/>
    <property type="match status" value="1"/>
</dbReference>
<dbReference type="Gene3D" id="3.30.40.10">
    <property type="entry name" value="Zinc/RING finger domain, C3HC4 (zinc finger)"/>
    <property type="match status" value="1"/>
</dbReference>
<reference evidence="7" key="1">
    <citation type="submission" date="2020-06" db="EMBL/GenBank/DDBJ databases">
        <authorList>
            <consortium name="Plant Systems Biology data submission"/>
        </authorList>
    </citation>
    <scope>NUCLEOTIDE SEQUENCE</scope>
    <source>
        <strain evidence="7">D6</strain>
    </source>
</reference>
<dbReference type="PANTHER" id="PTHR45798">
    <property type="entry name" value="RING-H2 FINGER PROTEIN ATL61-RELATED-RELATED"/>
    <property type="match status" value="1"/>
</dbReference>
<dbReference type="OrthoDB" id="48076at2759"/>
<proteinExistence type="predicted"/>
<gene>
    <name evidence="7" type="ORF">SEMRO_1881_G303270.1</name>
</gene>
<evidence type="ECO:0000313" key="7">
    <source>
        <dbReference type="EMBL" id="CAB9526746.1"/>
    </source>
</evidence>
<keyword evidence="5" id="KW-0812">Transmembrane</keyword>
<dbReference type="Proteomes" id="UP001153069">
    <property type="component" value="Unassembled WGS sequence"/>
</dbReference>
<evidence type="ECO:0000256" key="5">
    <source>
        <dbReference type="SAM" id="Phobius"/>
    </source>
</evidence>
<dbReference type="EMBL" id="CAICTM010001879">
    <property type="protein sequence ID" value="CAB9526746.1"/>
    <property type="molecule type" value="Genomic_DNA"/>
</dbReference>
<evidence type="ECO:0000259" key="6">
    <source>
        <dbReference type="PROSITE" id="PS50089"/>
    </source>
</evidence>
<protein>
    <submittedName>
        <fullName evidence="7">NADPH Oxidase</fullName>
    </submittedName>
</protein>
<organism evidence="7 8">
    <name type="scientific">Seminavis robusta</name>
    <dbReference type="NCBI Taxonomy" id="568900"/>
    <lineage>
        <taxon>Eukaryota</taxon>
        <taxon>Sar</taxon>
        <taxon>Stramenopiles</taxon>
        <taxon>Ochrophyta</taxon>
        <taxon>Bacillariophyta</taxon>
        <taxon>Bacillariophyceae</taxon>
        <taxon>Bacillariophycidae</taxon>
        <taxon>Naviculales</taxon>
        <taxon>Naviculaceae</taxon>
        <taxon>Seminavis</taxon>
    </lineage>
</organism>
<evidence type="ECO:0000256" key="1">
    <source>
        <dbReference type="ARBA" id="ARBA00022723"/>
    </source>
</evidence>
<feature type="domain" description="RING-type" evidence="6">
    <location>
        <begin position="153"/>
        <end position="201"/>
    </location>
</feature>
<dbReference type="GO" id="GO:0008270">
    <property type="term" value="F:zinc ion binding"/>
    <property type="evidence" value="ECO:0007669"/>
    <property type="project" value="UniProtKB-KW"/>
</dbReference>
<sequence length="210" mass="24548">MDENWQSILQEALVHPVESLSSYVHVCLVSTLERLLLLLSLILNAYVCILFVKTWRWPQKQKKLDDEMHLQRIQQFIQGHSKVLTSTDLDEDNKEEIPYWRVPKAGHENAPSEDRKQARDQETSCTANDDTTCCSSNHDDDNNNNLRSVPGECAICFQDYCTGDKIIWSSNPNCVHCYHAECLRQWLLPWRDRNRLCPCCRLPYCHQKLQ</sequence>
<dbReference type="PROSITE" id="PS50089">
    <property type="entry name" value="ZF_RING_2"/>
    <property type="match status" value="1"/>
</dbReference>
<dbReference type="Pfam" id="PF13639">
    <property type="entry name" value="zf-RING_2"/>
    <property type="match status" value="1"/>
</dbReference>
<keyword evidence="8" id="KW-1185">Reference proteome</keyword>
<evidence type="ECO:0000313" key="8">
    <source>
        <dbReference type="Proteomes" id="UP001153069"/>
    </source>
</evidence>
<keyword evidence="2 4" id="KW-0863">Zinc-finger</keyword>
<comment type="caution">
    <text evidence="7">The sequence shown here is derived from an EMBL/GenBank/DDBJ whole genome shotgun (WGS) entry which is preliminary data.</text>
</comment>
<dbReference type="InterPro" id="IPR013083">
    <property type="entry name" value="Znf_RING/FYVE/PHD"/>
</dbReference>
<accession>A0A9N8ET24</accession>
<feature type="transmembrane region" description="Helical" evidence="5">
    <location>
        <begin position="35"/>
        <end position="52"/>
    </location>
</feature>
<dbReference type="InterPro" id="IPR052788">
    <property type="entry name" value="RING-type_E3_ligase_ATL"/>
</dbReference>
<dbReference type="CDD" id="cd16448">
    <property type="entry name" value="RING-H2"/>
    <property type="match status" value="1"/>
</dbReference>
<evidence type="ECO:0000256" key="4">
    <source>
        <dbReference type="PROSITE-ProRule" id="PRU00175"/>
    </source>
</evidence>
<dbReference type="InterPro" id="IPR001841">
    <property type="entry name" value="Znf_RING"/>
</dbReference>